<reference evidence="1" key="2">
    <citation type="submission" date="2020-06" db="EMBL/GenBank/DDBJ databases">
        <title>Helianthus annuus Genome sequencing and assembly Release 2.</title>
        <authorList>
            <person name="Gouzy J."/>
            <person name="Langlade N."/>
            <person name="Munos S."/>
        </authorList>
    </citation>
    <scope>NUCLEOTIDE SEQUENCE</scope>
    <source>
        <tissue evidence="1">Leaves</tissue>
    </source>
</reference>
<name>A0A9K3H2S4_HELAN</name>
<organism evidence="1 2">
    <name type="scientific">Helianthus annuus</name>
    <name type="common">Common sunflower</name>
    <dbReference type="NCBI Taxonomy" id="4232"/>
    <lineage>
        <taxon>Eukaryota</taxon>
        <taxon>Viridiplantae</taxon>
        <taxon>Streptophyta</taxon>
        <taxon>Embryophyta</taxon>
        <taxon>Tracheophyta</taxon>
        <taxon>Spermatophyta</taxon>
        <taxon>Magnoliopsida</taxon>
        <taxon>eudicotyledons</taxon>
        <taxon>Gunneridae</taxon>
        <taxon>Pentapetalae</taxon>
        <taxon>asterids</taxon>
        <taxon>campanulids</taxon>
        <taxon>Asterales</taxon>
        <taxon>Asteraceae</taxon>
        <taxon>Asteroideae</taxon>
        <taxon>Heliantheae alliance</taxon>
        <taxon>Heliantheae</taxon>
        <taxon>Helianthus</taxon>
    </lineage>
</organism>
<keyword evidence="2" id="KW-1185">Reference proteome</keyword>
<dbReference type="Gramene" id="mRNA:HanXRQr2_Chr15g0686661">
    <property type="protein sequence ID" value="mRNA:HanXRQr2_Chr15g0686661"/>
    <property type="gene ID" value="HanXRQr2_Chr15g0686661"/>
</dbReference>
<reference evidence="1" key="1">
    <citation type="journal article" date="2017" name="Nature">
        <title>The sunflower genome provides insights into oil metabolism, flowering and Asterid evolution.</title>
        <authorList>
            <person name="Badouin H."/>
            <person name="Gouzy J."/>
            <person name="Grassa C.J."/>
            <person name="Murat F."/>
            <person name="Staton S.E."/>
            <person name="Cottret L."/>
            <person name="Lelandais-Briere C."/>
            <person name="Owens G.L."/>
            <person name="Carrere S."/>
            <person name="Mayjonade B."/>
            <person name="Legrand L."/>
            <person name="Gill N."/>
            <person name="Kane N.C."/>
            <person name="Bowers J.E."/>
            <person name="Hubner S."/>
            <person name="Bellec A."/>
            <person name="Berard A."/>
            <person name="Berges H."/>
            <person name="Blanchet N."/>
            <person name="Boniface M.C."/>
            <person name="Brunel D."/>
            <person name="Catrice O."/>
            <person name="Chaidir N."/>
            <person name="Claudel C."/>
            <person name="Donnadieu C."/>
            <person name="Faraut T."/>
            <person name="Fievet G."/>
            <person name="Helmstetter N."/>
            <person name="King M."/>
            <person name="Knapp S.J."/>
            <person name="Lai Z."/>
            <person name="Le Paslier M.C."/>
            <person name="Lippi Y."/>
            <person name="Lorenzon L."/>
            <person name="Mandel J.R."/>
            <person name="Marage G."/>
            <person name="Marchand G."/>
            <person name="Marquand E."/>
            <person name="Bret-Mestries E."/>
            <person name="Morien E."/>
            <person name="Nambeesan S."/>
            <person name="Nguyen T."/>
            <person name="Pegot-Espagnet P."/>
            <person name="Pouilly N."/>
            <person name="Raftis F."/>
            <person name="Sallet E."/>
            <person name="Schiex T."/>
            <person name="Thomas J."/>
            <person name="Vandecasteele C."/>
            <person name="Vares D."/>
            <person name="Vear F."/>
            <person name="Vautrin S."/>
            <person name="Crespi M."/>
            <person name="Mangin B."/>
            <person name="Burke J.M."/>
            <person name="Salse J."/>
            <person name="Munos S."/>
            <person name="Vincourt P."/>
            <person name="Rieseberg L.H."/>
            <person name="Langlade N.B."/>
        </authorList>
    </citation>
    <scope>NUCLEOTIDE SEQUENCE</scope>
    <source>
        <tissue evidence="1">Leaves</tissue>
    </source>
</reference>
<gene>
    <name evidence="1" type="ORF">HanXRQr2_Chr15g0686661</name>
</gene>
<evidence type="ECO:0000313" key="1">
    <source>
        <dbReference type="EMBL" id="KAF5763978.1"/>
    </source>
</evidence>
<evidence type="ECO:0000313" key="2">
    <source>
        <dbReference type="Proteomes" id="UP000215914"/>
    </source>
</evidence>
<proteinExistence type="predicted"/>
<accession>A0A9K3H2S4</accession>
<protein>
    <submittedName>
        <fullName evidence="1">Uncharacterized protein</fullName>
    </submittedName>
</protein>
<dbReference type="Proteomes" id="UP000215914">
    <property type="component" value="Unassembled WGS sequence"/>
</dbReference>
<dbReference type="AlphaFoldDB" id="A0A9K3H2S4"/>
<sequence>MLSPQIARLSGTIKRVLVFGRHVRIDLTSLWGKARPVISIPYRASGGK</sequence>
<comment type="caution">
    <text evidence="1">The sequence shown here is derived from an EMBL/GenBank/DDBJ whole genome shotgun (WGS) entry which is preliminary data.</text>
</comment>
<dbReference type="EMBL" id="MNCJ02000330">
    <property type="protein sequence ID" value="KAF5763978.1"/>
    <property type="molecule type" value="Genomic_DNA"/>
</dbReference>